<feature type="region of interest" description="Disordered" evidence="2">
    <location>
        <begin position="114"/>
        <end position="334"/>
    </location>
</feature>
<accession>A0A2V0P8P3</accession>
<dbReference type="EMBL" id="BDRX01000062">
    <property type="protein sequence ID" value="GBF95312.1"/>
    <property type="molecule type" value="Genomic_DNA"/>
</dbReference>
<dbReference type="SUPFAM" id="SSF49764">
    <property type="entry name" value="HSP20-like chaperones"/>
    <property type="match status" value="1"/>
</dbReference>
<feature type="region of interest" description="Disordered" evidence="2">
    <location>
        <begin position="481"/>
        <end position="500"/>
    </location>
</feature>
<feature type="compositionally biased region" description="Low complexity" evidence="2">
    <location>
        <begin position="206"/>
        <end position="226"/>
    </location>
</feature>
<dbReference type="GO" id="GO:0036158">
    <property type="term" value="P:outer dynein arm assembly"/>
    <property type="evidence" value="ECO:0007669"/>
    <property type="project" value="TreeGrafter"/>
</dbReference>
<evidence type="ECO:0000256" key="1">
    <source>
        <dbReference type="PROSITE-ProRule" id="PRU00339"/>
    </source>
</evidence>
<dbReference type="PANTHER" id="PTHR46492:SF1">
    <property type="entry name" value="DYNEIN AXONEMAL ASSEMBLY FACTOR 4"/>
    <property type="match status" value="1"/>
</dbReference>
<gene>
    <name evidence="4" type="ORF">Rsub_08343</name>
</gene>
<feature type="region of interest" description="Disordered" evidence="2">
    <location>
        <begin position="683"/>
        <end position="705"/>
    </location>
</feature>
<evidence type="ECO:0000313" key="5">
    <source>
        <dbReference type="Proteomes" id="UP000247498"/>
    </source>
</evidence>
<feature type="compositionally biased region" description="Gly residues" evidence="2">
    <location>
        <begin position="290"/>
        <end position="299"/>
    </location>
</feature>
<dbReference type="PROSITE" id="PS50005">
    <property type="entry name" value="TPR"/>
    <property type="match status" value="1"/>
</dbReference>
<dbReference type="Pfam" id="PF13414">
    <property type="entry name" value="TPR_11"/>
    <property type="match status" value="1"/>
</dbReference>
<dbReference type="AlphaFoldDB" id="A0A2V0P8P3"/>
<dbReference type="InterPro" id="IPR011990">
    <property type="entry name" value="TPR-like_helical_dom_sf"/>
</dbReference>
<dbReference type="SUPFAM" id="SSF48452">
    <property type="entry name" value="TPR-like"/>
    <property type="match status" value="2"/>
</dbReference>
<sequence>MPLAPRYTWSESDDAVVVRVQGVAIKDQTQLVCGDAVVKVSAAPYLLLLDLRGEVDPAASRATVQGAALTLTLRKATPGLWGQLTATGDKAELKARREASLRRAQEAAAAAAELAAKRRQQEERDATERRIALDRERHDAVEARRRQELSDERRGLQQWQSRLPAGSGGVPAAAAAAGRDASGAEAADCGGDESDYEEGDGEEGQEAAGAESDGAAAGASAAAGVDGPEGAALPAPDHPDYHGRGWWPSRGRQQRGGADAAAPGGSSGEDGGGSSSESEGDGRAAPGASTAGGGEGGEPQSGTSEAAKGADCWGAGPDSGGAEDATAPVPAPRRRALAPVKVTFTPLETPHLPAREAREEQLRLRRRGGGGGGGGGGAGDSAELADRQPAFLKDKGDALFKQGNYAGAVQAYSRALQLDPPDLAPLLANRAACHLKLGAAPAAAADCGAALELVRARMARLEEAGALAAAAHTAGTDAAGAAAAPGARGEAGGQQGAPAAAAGPAAAEAEAAGGAAVPEGEALRRLLVKLLARRAAAAAALRDLPAAEADLAEALRYDAGNERLEADLAEVRAAAAEAADEGAGAAAGEGADEGAGGAGGRDARRAAALRVRAEARFGARDFLGAAEAFGALLDLSSFHGNDAEAARALANRAACWLPLERYADCLRDCRSALDALQPLISGSGDGGGSNVTTDDGAGGGDGAGSAEAGLVTAAERAAEAASAATQAGAAHPGEGGPRAHAAAAARVAARAALASGCLKRRGDAARLYAAARRLHLAAGDGERAAALAADEARLLGGPEAAGG</sequence>
<dbReference type="InterPro" id="IPR019734">
    <property type="entry name" value="TPR_rpt"/>
</dbReference>
<evidence type="ECO:0000259" key="3">
    <source>
        <dbReference type="PROSITE" id="PS51203"/>
    </source>
</evidence>
<dbReference type="GO" id="GO:0003341">
    <property type="term" value="P:cilium movement"/>
    <property type="evidence" value="ECO:0007669"/>
    <property type="project" value="TreeGrafter"/>
</dbReference>
<feature type="compositionally biased region" description="Acidic residues" evidence="2">
    <location>
        <begin position="190"/>
        <end position="205"/>
    </location>
</feature>
<feature type="repeat" description="TPR" evidence="1">
    <location>
        <begin position="389"/>
        <end position="422"/>
    </location>
</feature>
<dbReference type="InterPro" id="IPR052004">
    <property type="entry name" value="Dynein_assembly_factor_4"/>
</dbReference>
<dbReference type="InterPro" id="IPR008978">
    <property type="entry name" value="HSP20-like_chaperone"/>
</dbReference>
<evidence type="ECO:0000313" key="4">
    <source>
        <dbReference type="EMBL" id="GBF95312.1"/>
    </source>
</evidence>
<feature type="domain" description="CS" evidence="3">
    <location>
        <begin position="2"/>
        <end position="85"/>
    </location>
</feature>
<dbReference type="PROSITE" id="PS51203">
    <property type="entry name" value="CS"/>
    <property type="match status" value="1"/>
</dbReference>
<evidence type="ECO:0000256" key="2">
    <source>
        <dbReference type="SAM" id="MobiDB-lite"/>
    </source>
</evidence>
<dbReference type="OrthoDB" id="2423701at2759"/>
<feature type="compositionally biased region" description="Low complexity" evidence="2">
    <location>
        <begin position="170"/>
        <end position="187"/>
    </location>
</feature>
<dbReference type="InterPro" id="IPR007052">
    <property type="entry name" value="CS_dom"/>
</dbReference>
<dbReference type="Proteomes" id="UP000247498">
    <property type="component" value="Unassembled WGS sequence"/>
</dbReference>
<feature type="compositionally biased region" description="Gly residues" evidence="2">
    <location>
        <begin position="265"/>
        <end position="274"/>
    </location>
</feature>
<protein>
    <recommendedName>
        <fullName evidence="3">CS domain-containing protein</fullName>
    </recommendedName>
</protein>
<organism evidence="4 5">
    <name type="scientific">Raphidocelis subcapitata</name>
    <dbReference type="NCBI Taxonomy" id="307507"/>
    <lineage>
        <taxon>Eukaryota</taxon>
        <taxon>Viridiplantae</taxon>
        <taxon>Chlorophyta</taxon>
        <taxon>core chlorophytes</taxon>
        <taxon>Chlorophyceae</taxon>
        <taxon>CS clade</taxon>
        <taxon>Sphaeropleales</taxon>
        <taxon>Selenastraceae</taxon>
        <taxon>Raphidocelis</taxon>
    </lineage>
</organism>
<reference evidence="4 5" key="1">
    <citation type="journal article" date="2018" name="Sci. Rep.">
        <title>Raphidocelis subcapitata (=Pseudokirchneriella subcapitata) provides an insight into genome evolution and environmental adaptations in the Sphaeropleales.</title>
        <authorList>
            <person name="Suzuki S."/>
            <person name="Yamaguchi H."/>
            <person name="Nakajima N."/>
            <person name="Kawachi M."/>
        </authorList>
    </citation>
    <scope>NUCLEOTIDE SEQUENCE [LARGE SCALE GENOMIC DNA]</scope>
    <source>
        <strain evidence="4 5">NIES-35</strain>
    </source>
</reference>
<comment type="caution">
    <text evidence="4">The sequence shown here is derived from an EMBL/GenBank/DDBJ whole genome shotgun (WGS) entry which is preliminary data.</text>
</comment>
<keyword evidence="5" id="KW-1185">Reference proteome</keyword>
<dbReference type="SMART" id="SM00028">
    <property type="entry name" value="TPR"/>
    <property type="match status" value="5"/>
</dbReference>
<dbReference type="Gene3D" id="2.60.40.790">
    <property type="match status" value="1"/>
</dbReference>
<dbReference type="STRING" id="307507.A0A2V0P8P3"/>
<dbReference type="Gene3D" id="1.25.40.10">
    <property type="entry name" value="Tetratricopeptide repeat domain"/>
    <property type="match status" value="2"/>
</dbReference>
<name>A0A2V0P8P3_9CHLO</name>
<feature type="compositionally biased region" description="Low complexity" evidence="2">
    <location>
        <begin position="249"/>
        <end position="264"/>
    </location>
</feature>
<dbReference type="PANTHER" id="PTHR46492">
    <property type="entry name" value="DYNEIN ASSEMBLY FACTOR 4, AXONEMAL"/>
    <property type="match status" value="1"/>
</dbReference>
<proteinExistence type="predicted"/>
<dbReference type="GO" id="GO:0036159">
    <property type="term" value="P:inner dynein arm assembly"/>
    <property type="evidence" value="ECO:0007669"/>
    <property type="project" value="TreeGrafter"/>
</dbReference>
<feature type="compositionally biased region" description="Basic and acidic residues" evidence="2">
    <location>
        <begin position="115"/>
        <end position="155"/>
    </location>
</feature>
<dbReference type="InParanoid" id="A0A2V0P8P3"/>
<keyword evidence="1" id="KW-0802">TPR repeat</keyword>